<dbReference type="InterPro" id="IPR004563">
    <property type="entry name" value="Apolipo_AcylTrfase"/>
</dbReference>
<dbReference type="GO" id="GO:0042158">
    <property type="term" value="P:lipoprotein biosynthetic process"/>
    <property type="evidence" value="ECO:0007669"/>
    <property type="project" value="UniProtKB-UniRule"/>
</dbReference>
<feature type="region of interest" description="Disordered" evidence="10">
    <location>
        <begin position="1"/>
        <end position="23"/>
    </location>
</feature>
<gene>
    <name evidence="9 12" type="primary">lnt</name>
    <name evidence="12" type="ORF">CYR75_03770</name>
</gene>
<dbReference type="HAMAP" id="MF_01148">
    <property type="entry name" value="Lnt"/>
    <property type="match status" value="1"/>
</dbReference>
<evidence type="ECO:0000256" key="2">
    <source>
        <dbReference type="ARBA" id="ARBA00010065"/>
    </source>
</evidence>
<keyword evidence="6 9" id="KW-1133">Transmembrane helix</keyword>
<feature type="transmembrane region" description="Helical" evidence="9">
    <location>
        <begin position="109"/>
        <end position="132"/>
    </location>
</feature>
<dbReference type="SUPFAM" id="SSF56317">
    <property type="entry name" value="Carbon-nitrogen hydrolase"/>
    <property type="match status" value="1"/>
</dbReference>
<dbReference type="EMBL" id="CP025583">
    <property type="protein sequence ID" value="AUM75511.1"/>
    <property type="molecule type" value="Genomic_DNA"/>
</dbReference>
<feature type="transmembrane region" description="Helical" evidence="9">
    <location>
        <begin position="182"/>
        <end position="206"/>
    </location>
</feature>
<dbReference type="OrthoDB" id="9804277at2"/>
<dbReference type="GO" id="GO:0016410">
    <property type="term" value="F:N-acyltransferase activity"/>
    <property type="evidence" value="ECO:0007669"/>
    <property type="project" value="UniProtKB-UniRule"/>
</dbReference>
<comment type="similarity">
    <text evidence="2 9">Belongs to the CN hydrolase family. Apolipoprotein N-acyltransferase subfamily.</text>
</comment>
<dbReference type="PANTHER" id="PTHR38686:SF1">
    <property type="entry name" value="APOLIPOPROTEIN N-ACYLTRANSFERASE"/>
    <property type="match status" value="1"/>
</dbReference>
<keyword evidence="5 9" id="KW-0812">Transmembrane</keyword>
<feature type="compositionally biased region" description="Basic and acidic residues" evidence="10">
    <location>
        <begin position="1"/>
        <end position="12"/>
    </location>
</feature>
<evidence type="ECO:0000256" key="3">
    <source>
        <dbReference type="ARBA" id="ARBA00022475"/>
    </source>
</evidence>
<evidence type="ECO:0000256" key="1">
    <source>
        <dbReference type="ARBA" id="ARBA00004651"/>
    </source>
</evidence>
<comment type="function">
    <text evidence="9">Catalyzes the phospholipid dependent N-acylation of the N-terminal cysteine of apolipoprotein, the last step in lipoprotein maturation.</text>
</comment>
<evidence type="ECO:0000256" key="6">
    <source>
        <dbReference type="ARBA" id="ARBA00022989"/>
    </source>
</evidence>
<dbReference type="Proteomes" id="UP000234882">
    <property type="component" value="Chromosome"/>
</dbReference>
<dbReference type="PROSITE" id="PS50263">
    <property type="entry name" value="CN_HYDROLASE"/>
    <property type="match status" value="1"/>
</dbReference>
<proteinExistence type="inferred from homology"/>
<evidence type="ECO:0000256" key="9">
    <source>
        <dbReference type="HAMAP-Rule" id="MF_01148"/>
    </source>
</evidence>
<dbReference type="CDD" id="cd07571">
    <property type="entry name" value="ALP_N-acyl_transferase"/>
    <property type="match status" value="1"/>
</dbReference>
<keyword evidence="3 9" id="KW-1003">Cell membrane</keyword>
<feature type="transmembrane region" description="Helical" evidence="9">
    <location>
        <begin position="31"/>
        <end position="47"/>
    </location>
</feature>
<comment type="pathway">
    <text evidence="9">Protein modification; lipoprotein biosynthesis (N-acyl transfer).</text>
</comment>
<dbReference type="Pfam" id="PF00795">
    <property type="entry name" value="CN_hydrolase"/>
    <property type="match status" value="1"/>
</dbReference>
<comment type="catalytic activity">
    <reaction evidence="9">
        <text>N-terminal S-1,2-diacyl-sn-glyceryl-L-cysteinyl-[lipoprotein] + a glycerophospholipid = N-acyl-S-1,2-diacyl-sn-glyceryl-L-cysteinyl-[lipoprotein] + a 2-acyl-sn-glycero-3-phospholipid + H(+)</text>
        <dbReference type="Rhea" id="RHEA:48228"/>
        <dbReference type="Rhea" id="RHEA-COMP:14681"/>
        <dbReference type="Rhea" id="RHEA-COMP:14684"/>
        <dbReference type="ChEBI" id="CHEBI:15378"/>
        <dbReference type="ChEBI" id="CHEBI:136912"/>
        <dbReference type="ChEBI" id="CHEBI:140656"/>
        <dbReference type="ChEBI" id="CHEBI:140657"/>
        <dbReference type="ChEBI" id="CHEBI:140660"/>
        <dbReference type="EC" id="2.3.1.269"/>
    </reaction>
</comment>
<keyword evidence="4 9" id="KW-0808">Transferase</keyword>
<dbReference type="NCBIfam" id="TIGR00546">
    <property type="entry name" value="lnt"/>
    <property type="match status" value="1"/>
</dbReference>
<evidence type="ECO:0000256" key="4">
    <source>
        <dbReference type="ARBA" id="ARBA00022679"/>
    </source>
</evidence>
<dbReference type="UniPathway" id="UPA00666"/>
<evidence type="ECO:0000259" key="11">
    <source>
        <dbReference type="PROSITE" id="PS50263"/>
    </source>
</evidence>
<evidence type="ECO:0000256" key="10">
    <source>
        <dbReference type="SAM" id="MobiDB-lite"/>
    </source>
</evidence>
<dbReference type="InterPro" id="IPR036526">
    <property type="entry name" value="C-N_Hydrolase_sf"/>
</dbReference>
<evidence type="ECO:0000256" key="5">
    <source>
        <dbReference type="ARBA" id="ARBA00022692"/>
    </source>
</evidence>
<keyword evidence="7 9" id="KW-0472">Membrane</keyword>
<feature type="transmembrane region" description="Helical" evidence="9">
    <location>
        <begin position="218"/>
        <end position="238"/>
    </location>
</feature>
<reference evidence="13" key="1">
    <citation type="submission" date="2017-12" db="EMBL/GenBank/DDBJ databases">
        <title>Genomic analysis of Paracoccus sp. CBA4604.</title>
        <authorList>
            <person name="Roh S.W."/>
            <person name="Kim J.Y."/>
            <person name="Kim J.S."/>
        </authorList>
    </citation>
    <scope>NUCLEOTIDE SEQUENCE [LARGE SCALE GENOMIC DNA]</scope>
    <source>
        <strain evidence="13">CBA4604</strain>
    </source>
</reference>
<dbReference type="InterPro" id="IPR003010">
    <property type="entry name" value="C-N_Hydrolase"/>
</dbReference>
<feature type="transmembrane region" description="Helical" evidence="9">
    <location>
        <begin position="144"/>
        <end position="162"/>
    </location>
</feature>
<dbReference type="KEGG" id="paru:CYR75_03770"/>
<feature type="domain" description="CN hydrolase" evidence="11">
    <location>
        <begin position="251"/>
        <end position="494"/>
    </location>
</feature>
<dbReference type="GO" id="GO:0005886">
    <property type="term" value="C:plasma membrane"/>
    <property type="evidence" value="ECO:0007669"/>
    <property type="project" value="UniProtKB-SubCell"/>
</dbReference>
<evidence type="ECO:0000313" key="13">
    <source>
        <dbReference type="Proteomes" id="UP000234882"/>
    </source>
</evidence>
<accession>A0A2K9MIQ8</accession>
<organism evidence="12 13">
    <name type="scientific">Paracoccus jeotgali</name>
    <dbReference type="NCBI Taxonomy" id="2065379"/>
    <lineage>
        <taxon>Bacteria</taxon>
        <taxon>Pseudomonadati</taxon>
        <taxon>Pseudomonadota</taxon>
        <taxon>Alphaproteobacteria</taxon>
        <taxon>Rhodobacterales</taxon>
        <taxon>Paracoccaceae</taxon>
        <taxon>Paracoccus</taxon>
    </lineage>
</organism>
<feature type="transmembrane region" description="Helical" evidence="9">
    <location>
        <begin position="79"/>
        <end position="97"/>
    </location>
</feature>
<protein>
    <recommendedName>
        <fullName evidence="9">Apolipoprotein N-acyltransferase</fullName>
        <shortName evidence="9">ALP N-acyltransferase</shortName>
        <ecNumber evidence="9">2.3.1.269</ecNumber>
    </recommendedName>
</protein>
<dbReference type="InterPro" id="IPR045378">
    <property type="entry name" value="LNT_N"/>
</dbReference>
<dbReference type="EC" id="2.3.1.269" evidence="9"/>
<dbReference type="Pfam" id="PF20154">
    <property type="entry name" value="LNT_N"/>
    <property type="match status" value="1"/>
</dbReference>
<feature type="transmembrane region" description="Helical" evidence="9">
    <location>
        <begin position="500"/>
        <end position="519"/>
    </location>
</feature>
<sequence length="527" mass="56300">MRVTRPQRDDAPRAPSPRSGPGGLLRRPLKAWRLVGFLLLGAVIALGQQPWGLWLLSLLALALALHGSAAALSARATGLRAGLVGTGFFALAMSWITEPFLVQPEIHGWMAPFALILMALGGGAFWAIPGWLAGRLTPPGPRRVGALAALLLIFEWLRGWIFTGLPWAMLGHGWIDTPPAQAAAWVGAIGLSALMLTLAALPAMIWRSDAGRGRTAAALLLPLGLLGLVWLAGTARLATPIQPRGITLRLVQPDADQALKWDPDWAQIFWDRLLSESAAPPAGPAPDAVIWPETAVSFLLNNADEALAVASQAAGAPVLMGIQRAEDRRYFNALIEVAPGGEVVQTYDKFHLVPFGEYIPLGDRLARLGIGAFAAQQGFGYTPGPGPQVLHPQGLPPMQPLICYEAIFPQHIRATEGAEWLLQVTNDAWFGTFSGPYQHLAQARLRAIESGLPLMRAANTGVTAAIDPLGRVTDWLPLGAVGHIDAALPAPLPRTLWLRLGPWPVLLTALLVLLACALWPGRARARA</sequence>
<comment type="subcellular location">
    <subcellularLocation>
        <location evidence="1 9">Cell membrane</location>
        <topology evidence="1 9">Multi-pass membrane protein</topology>
    </subcellularLocation>
</comment>
<dbReference type="AlphaFoldDB" id="A0A2K9MIQ8"/>
<feature type="transmembrane region" description="Helical" evidence="9">
    <location>
        <begin position="53"/>
        <end position="72"/>
    </location>
</feature>
<keyword evidence="12" id="KW-0449">Lipoprotein</keyword>
<evidence type="ECO:0000256" key="7">
    <source>
        <dbReference type="ARBA" id="ARBA00023136"/>
    </source>
</evidence>
<name>A0A2K9MIQ8_9RHOB</name>
<dbReference type="Gene3D" id="3.60.110.10">
    <property type="entry name" value="Carbon-nitrogen hydrolase"/>
    <property type="match status" value="1"/>
</dbReference>
<keyword evidence="13" id="KW-1185">Reference proteome</keyword>
<keyword evidence="8 9" id="KW-0012">Acyltransferase</keyword>
<evidence type="ECO:0000256" key="8">
    <source>
        <dbReference type="ARBA" id="ARBA00023315"/>
    </source>
</evidence>
<evidence type="ECO:0000313" key="12">
    <source>
        <dbReference type="EMBL" id="AUM75511.1"/>
    </source>
</evidence>
<dbReference type="PANTHER" id="PTHR38686">
    <property type="entry name" value="APOLIPOPROTEIN N-ACYLTRANSFERASE"/>
    <property type="match status" value="1"/>
</dbReference>